<dbReference type="EMBL" id="LBOK01000038">
    <property type="protein sequence ID" value="KKP34441.1"/>
    <property type="molecule type" value="Genomic_DNA"/>
</dbReference>
<keyword evidence="1" id="KW-0472">Membrane</keyword>
<sequence length="319" mass="34977">MTAGVVFLLLTFAPKVSAQQVSLGISPPLLEVLIKPGKSIMVAYNLENSGDPVHINVKMASFEPKDNLGNVRIKDQLEGPIRFNLDNSDIELNTPFFLKSLSSQQLLLRIRIPENIENGDYYYSLLAETVPSASTEGIGSAQAKATIGSNILITVTNSGMVEVKPKIALFDVLAKIKLKLFNKSLKIFDSFDKIPIVLIVENKGKNLIKPQGEIKLKGSFGLTSKYDIISKNILSQSQRLIEATPSANLNQINSTPTSLIVSGFFTGLYHLSANVNFGENSPQIFASASFFAFPFKLLFGLIIVIVGTIYIIKRFFSDQ</sequence>
<evidence type="ECO:0000313" key="3">
    <source>
        <dbReference type="EMBL" id="KKP34441.1"/>
    </source>
</evidence>
<organism evidence="3 4">
    <name type="scientific">Candidatus Roizmanbacteria bacterium GW2011_GWA2_32_13</name>
    <dbReference type="NCBI Taxonomy" id="1618475"/>
    <lineage>
        <taxon>Bacteria</taxon>
        <taxon>Candidatus Roizmaniibacteriota</taxon>
    </lineage>
</organism>
<evidence type="ECO:0000256" key="2">
    <source>
        <dbReference type="SAM" id="SignalP"/>
    </source>
</evidence>
<accession>A0A0F9Z6Z6</accession>
<keyword evidence="1" id="KW-0812">Transmembrane</keyword>
<evidence type="ECO:0008006" key="5">
    <source>
        <dbReference type="Google" id="ProtNLM"/>
    </source>
</evidence>
<proteinExistence type="predicted"/>
<dbReference type="Proteomes" id="UP000034349">
    <property type="component" value="Unassembled WGS sequence"/>
</dbReference>
<name>A0A0F9Z6Z6_9BACT</name>
<dbReference type="AlphaFoldDB" id="A0A0F9Z6Z6"/>
<protein>
    <recommendedName>
        <fullName evidence="5">DUF916 domain-containing protein</fullName>
    </recommendedName>
</protein>
<feature type="transmembrane region" description="Helical" evidence="1">
    <location>
        <begin position="290"/>
        <end position="312"/>
    </location>
</feature>
<evidence type="ECO:0000313" key="4">
    <source>
        <dbReference type="Proteomes" id="UP000034349"/>
    </source>
</evidence>
<comment type="caution">
    <text evidence="3">The sequence shown here is derived from an EMBL/GenBank/DDBJ whole genome shotgun (WGS) entry which is preliminary data.</text>
</comment>
<feature type="signal peptide" evidence="2">
    <location>
        <begin position="1"/>
        <end position="18"/>
    </location>
</feature>
<evidence type="ECO:0000256" key="1">
    <source>
        <dbReference type="SAM" id="Phobius"/>
    </source>
</evidence>
<gene>
    <name evidence="3" type="ORF">UR23_C0038G0003</name>
</gene>
<keyword evidence="1" id="KW-1133">Transmembrane helix</keyword>
<feature type="chain" id="PRO_5002530532" description="DUF916 domain-containing protein" evidence="2">
    <location>
        <begin position="19"/>
        <end position="319"/>
    </location>
</feature>
<reference evidence="3 4" key="1">
    <citation type="journal article" date="2015" name="Nature">
        <title>rRNA introns, odd ribosomes, and small enigmatic genomes across a large radiation of phyla.</title>
        <authorList>
            <person name="Brown C.T."/>
            <person name="Hug L.A."/>
            <person name="Thomas B.C."/>
            <person name="Sharon I."/>
            <person name="Castelle C.J."/>
            <person name="Singh A."/>
            <person name="Wilkins M.J."/>
            <person name="Williams K.H."/>
            <person name="Banfield J.F."/>
        </authorList>
    </citation>
    <scope>NUCLEOTIDE SEQUENCE [LARGE SCALE GENOMIC DNA]</scope>
</reference>
<keyword evidence="2" id="KW-0732">Signal</keyword>